<reference evidence="2 3" key="1">
    <citation type="submission" date="2019-04" db="EMBL/GenBank/DDBJ databases">
        <authorList>
            <person name="Feng G."/>
            <person name="Zhang J."/>
            <person name="Zhu H."/>
        </authorList>
    </citation>
    <scope>NUCLEOTIDE SEQUENCE [LARGE SCALE GENOMIC DNA]</scope>
    <source>
        <strain evidence="2 3">92R-1</strain>
    </source>
</reference>
<dbReference type="InterPro" id="IPR011330">
    <property type="entry name" value="Glyco_hydro/deAcase_b/a-brl"/>
</dbReference>
<dbReference type="OrthoDB" id="5573484at2"/>
<sequence>MPAPAFATPPQPVSTETRLAYVLRHFRLAYENVPDISIGYVDTQPQLQVADGAGGFFSQTNPYPAAPNMREWLGQSVPFFFDAEPQRPLLELLPSGHPIINADIISGAFYLLSGWQEYYSEERDQHGRFPYAASVQRQYGFVTMPVVNYYFDVLKTAIQHMVGHSLQPRTWLNGAQWAAFVTHDIDNLYSAWKAPTKAAIQRRDWPSLARHLWQHFTQKDAWDNLEEVQQTVASYEAKSTFFFLPEHRKAANGTPNADYKVQQALLVTQIRHLHRNTAEVAVHGSINADSVKLALETAAMREIVDLPFDSGIYLGNRFHYLKWEPTITPLIVESIPACYDSTLGFAEHFGFRNSYCLPFFPFNFQLRQECTFLEIPLNVMDATLHHPRYLQLAPEEILPAITPMLQEIERFGGVCTLLWHNENFDPANKNTGPRQFAEIMEYLRSRAVAFVNGQDIVGEMNKPTSTSS</sequence>
<evidence type="ECO:0000259" key="1">
    <source>
        <dbReference type="Pfam" id="PF23019"/>
    </source>
</evidence>
<dbReference type="EMBL" id="SRLA01000002">
    <property type="protein sequence ID" value="TGE08688.1"/>
    <property type="molecule type" value="Genomic_DNA"/>
</dbReference>
<proteinExistence type="predicted"/>
<dbReference type="SUPFAM" id="SSF88713">
    <property type="entry name" value="Glycoside hydrolase/deacetylase"/>
    <property type="match status" value="1"/>
</dbReference>
<evidence type="ECO:0000313" key="2">
    <source>
        <dbReference type="EMBL" id="TGE08688.1"/>
    </source>
</evidence>
<feature type="domain" description="DUF7033" evidence="1">
    <location>
        <begin position="101"/>
        <end position="190"/>
    </location>
</feature>
<dbReference type="Pfam" id="PF23019">
    <property type="entry name" value="DUF7033"/>
    <property type="match status" value="1"/>
</dbReference>
<dbReference type="GO" id="GO:0005975">
    <property type="term" value="P:carbohydrate metabolic process"/>
    <property type="evidence" value="ECO:0007669"/>
    <property type="project" value="InterPro"/>
</dbReference>
<organism evidence="2 3">
    <name type="scientific">Hymenobacter fodinae</name>
    <dbReference type="NCBI Taxonomy" id="2510796"/>
    <lineage>
        <taxon>Bacteria</taxon>
        <taxon>Pseudomonadati</taxon>
        <taxon>Bacteroidota</taxon>
        <taxon>Cytophagia</taxon>
        <taxon>Cytophagales</taxon>
        <taxon>Hymenobacteraceae</taxon>
        <taxon>Hymenobacter</taxon>
    </lineage>
</organism>
<dbReference type="RefSeq" id="WP_135434598.1">
    <property type="nucleotide sequence ID" value="NZ_SRLA01000002.1"/>
</dbReference>
<dbReference type="AlphaFoldDB" id="A0A4Z0P9W8"/>
<dbReference type="Gene3D" id="3.20.20.370">
    <property type="entry name" value="Glycoside hydrolase/deacetylase"/>
    <property type="match status" value="1"/>
</dbReference>
<comment type="caution">
    <text evidence="2">The sequence shown here is derived from an EMBL/GenBank/DDBJ whole genome shotgun (WGS) entry which is preliminary data.</text>
</comment>
<keyword evidence="3" id="KW-1185">Reference proteome</keyword>
<accession>A0A4Z0P9W8</accession>
<evidence type="ECO:0000313" key="3">
    <source>
        <dbReference type="Proteomes" id="UP000298337"/>
    </source>
</evidence>
<dbReference type="Proteomes" id="UP000298337">
    <property type="component" value="Unassembled WGS sequence"/>
</dbReference>
<protein>
    <recommendedName>
        <fullName evidence="1">DUF7033 domain-containing protein</fullName>
    </recommendedName>
</protein>
<gene>
    <name evidence="2" type="ORF">EU556_13425</name>
</gene>
<name>A0A4Z0P9W8_9BACT</name>
<dbReference type="InterPro" id="IPR054297">
    <property type="entry name" value="DUF7033"/>
</dbReference>